<proteinExistence type="predicted"/>
<dbReference type="Proteomes" id="UP001165489">
    <property type="component" value="Unassembled WGS sequence"/>
</dbReference>
<evidence type="ECO:0000313" key="1">
    <source>
        <dbReference type="EMBL" id="MCH7411815.1"/>
    </source>
</evidence>
<name>A0ABS9V5W3_9BACT</name>
<feature type="non-terminal residue" evidence="1">
    <location>
        <position position="1"/>
    </location>
</feature>
<keyword evidence="2" id="KW-1185">Reference proteome</keyword>
<organism evidence="1 2">
    <name type="scientific">Belliella filtrata</name>
    <dbReference type="NCBI Taxonomy" id="2923435"/>
    <lineage>
        <taxon>Bacteria</taxon>
        <taxon>Pseudomonadati</taxon>
        <taxon>Bacteroidota</taxon>
        <taxon>Cytophagia</taxon>
        <taxon>Cytophagales</taxon>
        <taxon>Cyclobacteriaceae</taxon>
        <taxon>Belliella</taxon>
    </lineage>
</organism>
<sequence>TNEFYGDAEIIRIDPKNDIDEEYSMKASLIVSSIDYYPLTLPEDMIIGEIEKMIHHNGHVYISDRLTESVFIFTDEGEFINAIQSKGEGPEEYGEINDFNVDPRTGNVLIHSHMSQKILTYAISGEYLSSMKNKLFISSFFPISDSSMALYNSRMSNGHIFENTFPVQPRFFIANESEEIEKQDLETTYREHLLSYPIPRAGFYQIGDSLRLMESINSVVYGVDLEEGSVFPRFAFEFTNANPPRIYDMDADELSIFLEDYKNKKVGGWAFLSNVSETEDFICAAYSYNGYNNMTFYSKRSNHQVNIGPVWINDMDSISMPMVQTVTADGEFVGYFNSNIFSRMVRNNDNKLSQKILDLEKSQRDAESIILVKFRLKDF</sequence>
<dbReference type="Gene3D" id="2.120.10.30">
    <property type="entry name" value="TolB, C-terminal domain"/>
    <property type="match status" value="1"/>
</dbReference>
<dbReference type="Pfam" id="PF17170">
    <property type="entry name" value="DUF5128"/>
    <property type="match status" value="1"/>
</dbReference>
<protein>
    <submittedName>
        <fullName evidence="1">6-bladed beta-propeller</fullName>
    </submittedName>
</protein>
<gene>
    <name evidence="1" type="ORF">MM239_20680</name>
</gene>
<comment type="caution">
    <text evidence="1">The sequence shown here is derived from an EMBL/GenBank/DDBJ whole genome shotgun (WGS) entry which is preliminary data.</text>
</comment>
<dbReference type="RefSeq" id="WP_241350236.1">
    <property type="nucleotide sequence ID" value="NZ_JAKZGP010000131.1"/>
</dbReference>
<dbReference type="SUPFAM" id="SSF63825">
    <property type="entry name" value="YWTD domain"/>
    <property type="match status" value="1"/>
</dbReference>
<dbReference type="EMBL" id="JAKZGP010000131">
    <property type="protein sequence ID" value="MCH7411815.1"/>
    <property type="molecule type" value="Genomic_DNA"/>
</dbReference>
<evidence type="ECO:0000313" key="2">
    <source>
        <dbReference type="Proteomes" id="UP001165489"/>
    </source>
</evidence>
<dbReference type="InterPro" id="IPR011042">
    <property type="entry name" value="6-blade_b-propeller_TolB-like"/>
</dbReference>
<accession>A0ABS9V5W3</accession>
<reference evidence="1" key="1">
    <citation type="submission" date="2022-03" db="EMBL/GenBank/DDBJ databases">
        <title>De novo assembled genomes of Belliella spp. (Cyclobacteriaceae) strains.</title>
        <authorList>
            <person name="Szabo A."/>
            <person name="Korponai K."/>
            <person name="Felfoldi T."/>
        </authorList>
    </citation>
    <scope>NUCLEOTIDE SEQUENCE</scope>
    <source>
        <strain evidence="1">DSM 111904</strain>
    </source>
</reference>